<dbReference type="EMBL" id="JACBKZ010000002">
    <property type="protein sequence ID" value="KAF5956685.1"/>
    <property type="molecule type" value="Genomic_DNA"/>
</dbReference>
<feature type="transmembrane region" description="Helical" evidence="6">
    <location>
        <begin position="256"/>
        <end position="276"/>
    </location>
</feature>
<evidence type="ECO:0000256" key="5">
    <source>
        <dbReference type="ARBA" id="ARBA00023136"/>
    </source>
</evidence>
<comment type="subcellular location">
    <subcellularLocation>
        <location evidence="1">Membrane</location>
        <topology evidence="1">Multi-pass membrane protein</topology>
    </subcellularLocation>
</comment>
<feature type="transmembrane region" description="Helical" evidence="6">
    <location>
        <begin position="313"/>
        <end position="336"/>
    </location>
</feature>
<accession>A0A7J7HVZ5</accession>
<dbReference type="GO" id="GO:0005774">
    <property type="term" value="C:vacuolar membrane"/>
    <property type="evidence" value="ECO:0007669"/>
    <property type="project" value="TreeGrafter"/>
</dbReference>
<keyword evidence="5 6" id="KW-0472">Membrane</keyword>
<comment type="caution">
    <text evidence="8">The sequence shown here is derived from an EMBL/GenBank/DDBJ whole genome shotgun (WGS) entry which is preliminary data.</text>
</comment>
<feature type="transmembrane region" description="Helical" evidence="6">
    <location>
        <begin position="216"/>
        <end position="244"/>
    </location>
</feature>
<feature type="domain" description="Amino acid transporter transmembrane" evidence="7">
    <location>
        <begin position="28"/>
        <end position="336"/>
    </location>
</feature>
<keyword evidence="2 6" id="KW-0812">Transmembrane</keyword>
<keyword evidence="3" id="KW-0813">Transport</keyword>
<evidence type="ECO:0000259" key="7">
    <source>
        <dbReference type="Pfam" id="PF01490"/>
    </source>
</evidence>
<evidence type="ECO:0000256" key="6">
    <source>
        <dbReference type="SAM" id="Phobius"/>
    </source>
</evidence>
<feature type="transmembrane region" description="Helical" evidence="6">
    <location>
        <begin position="142"/>
        <end position="160"/>
    </location>
</feature>
<proteinExistence type="predicted"/>
<keyword evidence="4 6" id="KW-1133">Transmembrane helix</keyword>
<evidence type="ECO:0000313" key="8">
    <source>
        <dbReference type="EMBL" id="KAF5956685.1"/>
    </source>
</evidence>
<evidence type="ECO:0000313" key="9">
    <source>
        <dbReference type="Proteomes" id="UP000593564"/>
    </source>
</evidence>
<evidence type="ECO:0000256" key="3">
    <source>
        <dbReference type="ARBA" id="ARBA00022970"/>
    </source>
</evidence>
<feature type="transmembrane region" description="Helical" evidence="6">
    <location>
        <begin position="172"/>
        <end position="196"/>
    </location>
</feature>
<dbReference type="Proteomes" id="UP000593564">
    <property type="component" value="Unassembled WGS sequence"/>
</dbReference>
<feature type="transmembrane region" description="Helical" evidence="6">
    <location>
        <begin position="282"/>
        <end position="301"/>
    </location>
</feature>
<feature type="transmembrane region" description="Helical" evidence="6">
    <location>
        <begin position="76"/>
        <end position="93"/>
    </location>
</feature>
<evidence type="ECO:0000256" key="1">
    <source>
        <dbReference type="ARBA" id="ARBA00004141"/>
    </source>
</evidence>
<name>A0A7J7HVZ5_CAMSI</name>
<dbReference type="PANTHER" id="PTHR22950">
    <property type="entry name" value="AMINO ACID TRANSPORTER"/>
    <property type="match status" value="1"/>
</dbReference>
<sequence>MDFLGYETGNGYWHAISPICTLIRRLYPSITSYPDIAAIAFGRKGRITASIFICLELYLVATGLLILEGLKLDGKHSFVVIAGVMIFPSMWLTDLGVLSYISFGGVMSSLIIIVCVFCVGTTKGVGFHGKGSLVNLKGIPTALSLYTFCYGAHAMFPTIYSSMRKKSQFSKVLFLSFIICTITYVSMAILGYLIYGQTVQSQVTLNLPQEKLSSKVAIYTILAGPIAKYSLTITPVATAIENCLPANYHHNKLIGMLIRLVLLISTVILAVLFPSFESVTSLSGAFLIVSVSFLLPCLFYLKIFGVYRNLGYELASIVGIIFMAVLVGIVGTYSSIAQTDQLVNSIWEALGKAKIVTITVDRGLNIAEKSGPLCEMHQAWPKKEIADDIPCFCNFNLLV</sequence>
<dbReference type="GO" id="GO:0015179">
    <property type="term" value="F:L-amino acid transmembrane transporter activity"/>
    <property type="evidence" value="ECO:0007669"/>
    <property type="project" value="TreeGrafter"/>
</dbReference>
<keyword evidence="9" id="KW-1185">Reference proteome</keyword>
<evidence type="ECO:0000256" key="2">
    <source>
        <dbReference type="ARBA" id="ARBA00022692"/>
    </source>
</evidence>
<evidence type="ECO:0000256" key="4">
    <source>
        <dbReference type="ARBA" id="ARBA00022989"/>
    </source>
</evidence>
<reference evidence="9" key="1">
    <citation type="journal article" date="2020" name="Nat. Commun.">
        <title>Genome assembly of wild tea tree DASZ reveals pedigree and selection history of tea varieties.</title>
        <authorList>
            <person name="Zhang W."/>
            <person name="Zhang Y."/>
            <person name="Qiu H."/>
            <person name="Guo Y."/>
            <person name="Wan H."/>
            <person name="Zhang X."/>
            <person name="Scossa F."/>
            <person name="Alseekh S."/>
            <person name="Zhang Q."/>
            <person name="Wang P."/>
            <person name="Xu L."/>
            <person name="Schmidt M.H."/>
            <person name="Jia X."/>
            <person name="Li D."/>
            <person name="Zhu A."/>
            <person name="Guo F."/>
            <person name="Chen W."/>
            <person name="Ni D."/>
            <person name="Usadel B."/>
            <person name="Fernie A.R."/>
            <person name="Wen W."/>
        </authorList>
    </citation>
    <scope>NUCLEOTIDE SEQUENCE [LARGE SCALE GENOMIC DNA]</scope>
    <source>
        <strain evidence="9">cv. G240</strain>
    </source>
</reference>
<keyword evidence="3" id="KW-0029">Amino-acid transport</keyword>
<dbReference type="AlphaFoldDB" id="A0A7J7HVZ5"/>
<gene>
    <name evidence="8" type="ORF">HYC85_003910</name>
</gene>
<dbReference type="PANTHER" id="PTHR22950:SF698">
    <property type="entry name" value="AMINO ACID TRANSPORTER TRANSMEMBRANE DOMAIN-CONTAINING PROTEIN"/>
    <property type="match status" value="1"/>
</dbReference>
<dbReference type="Pfam" id="PF01490">
    <property type="entry name" value="Aa_trans"/>
    <property type="match status" value="1"/>
</dbReference>
<feature type="transmembrane region" description="Helical" evidence="6">
    <location>
        <begin position="49"/>
        <end position="70"/>
    </location>
</feature>
<dbReference type="InterPro" id="IPR013057">
    <property type="entry name" value="AA_transpt_TM"/>
</dbReference>
<feature type="transmembrane region" description="Helical" evidence="6">
    <location>
        <begin position="100"/>
        <end position="122"/>
    </location>
</feature>
<organism evidence="8 9">
    <name type="scientific">Camellia sinensis</name>
    <name type="common">Tea plant</name>
    <name type="synonym">Thea sinensis</name>
    <dbReference type="NCBI Taxonomy" id="4442"/>
    <lineage>
        <taxon>Eukaryota</taxon>
        <taxon>Viridiplantae</taxon>
        <taxon>Streptophyta</taxon>
        <taxon>Embryophyta</taxon>
        <taxon>Tracheophyta</taxon>
        <taxon>Spermatophyta</taxon>
        <taxon>Magnoliopsida</taxon>
        <taxon>eudicotyledons</taxon>
        <taxon>Gunneridae</taxon>
        <taxon>Pentapetalae</taxon>
        <taxon>asterids</taxon>
        <taxon>Ericales</taxon>
        <taxon>Theaceae</taxon>
        <taxon>Camellia</taxon>
    </lineage>
</organism>
<reference evidence="8 9" key="2">
    <citation type="submission" date="2020-07" db="EMBL/GenBank/DDBJ databases">
        <title>Genome assembly of wild tea tree DASZ reveals pedigree and selection history of tea varieties.</title>
        <authorList>
            <person name="Zhang W."/>
        </authorList>
    </citation>
    <scope>NUCLEOTIDE SEQUENCE [LARGE SCALE GENOMIC DNA]</scope>
    <source>
        <strain evidence="9">cv. G240</strain>
        <tissue evidence="8">Leaf</tissue>
    </source>
</reference>
<protein>
    <recommendedName>
        <fullName evidence="7">Amino acid transporter transmembrane domain-containing protein</fullName>
    </recommendedName>
</protein>